<evidence type="ECO:0000313" key="1">
    <source>
        <dbReference type="EMBL" id="PWS28876.1"/>
    </source>
</evidence>
<dbReference type="OrthoDB" id="1100059at2"/>
<proteinExistence type="predicted"/>
<reference evidence="1 2" key="1">
    <citation type="submission" date="2018-05" db="EMBL/GenBank/DDBJ databases">
        <title>Pedobacter paludis sp. nov., isolated from wetland soil.</title>
        <authorList>
            <person name="Zhang Y."/>
            <person name="Wang G."/>
        </authorList>
    </citation>
    <scope>NUCLEOTIDE SEQUENCE [LARGE SCALE GENOMIC DNA]</scope>
    <source>
        <strain evidence="1 2">KCTC22721</strain>
    </source>
</reference>
<dbReference type="EMBL" id="QGNZ01000001">
    <property type="protein sequence ID" value="PWS28876.1"/>
    <property type="molecule type" value="Genomic_DNA"/>
</dbReference>
<organism evidence="1 2">
    <name type="scientific">Pedobacter yonginense</name>
    <dbReference type="NCBI Taxonomy" id="651869"/>
    <lineage>
        <taxon>Bacteria</taxon>
        <taxon>Pseudomonadati</taxon>
        <taxon>Bacteroidota</taxon>
        <taxon>Sphingobacteriia</taxon>
        <taxon>Sphingobacteriales</taxon>
        <taxon>Sphingobacteriaceae</taxon>
        <taxon>Pedobacter</taxon>
    </lineage>
</organism>
<dbReference type="AlphaFoldDB" id="A0A317EUD5"/>
<keyword evidence="2" id="KW-1185">Reference proteome</keyword>
<protein>
    <submittedName>
        <fullName evidence="1">Uncharacterized protein</fullName>
    </submittedName>
</protein>
<gene>
    <name evidence="1" type="ORF">DHW03_03310</name>
</gene>
<name>A0A317EUD5_9SPHI</name>
<dbReference type="Proteomes" id="UP000245379">
    <property type="component" value="Unassembled WGS sequence"/>
</dbReference>
<evidence type="ECO:0000313" key="2">
    <source>
        <dbReference type="Proteomes" id="UP000245379"/>
    </source>
</evidence>
<sequence>MKHIFLFVLTTFSFTIYGQENYDKVSFNKLTEVEGTGYVVARIENFGKMGELKDRYLLFIDTKNGQTNQVNFPIDKYFRKVEQIKIDSLGINCLFVLANTADVDGNKGIDWDSPTQIIILSTDGKQQTQLTDSKLFVNTWVVNKTTGTIITTGHYDTNNNGKHDNADKNEIGIYDLKTMKLINKI</sequence>
<dbReference type="RefSeq" id="WP_109924306.1">
    <property type="nucleotide sequence ID" value="NZ_QGNZ01000001.1"/>
</dbReference>
<accession>A0A317EUD5</accession>
<comment type="caution">
    <text evidence="1">The sequence shown here is derived from an EMBL/GenBank/DDBJ whole genome shotgun (WGS) entry which is preliminary data.</text>
</comment>